<feature type="repeat" description="PPR" evidence="3">
    <location>
        <begin position="219"/>
        <end position="253"/>
    </location>
</feature>
<feature type="repeat" description="PPR" evidence="3">
    <location>
        <begin position="428"/>
        <end position="462"/>
    </location>
</feature>
<comment type="similarity">
    <text evidence="1">Belongs to the PPR family. P subfamily.</text>
</comment>
<reference evidence="4 5" key="1">
    <citation type="submission" date="2018-06" db="EMBL/GenBank/DDBJ databases">
        <title>The Genome of Cuscuta australis (Dodder) Provides Insight into the Evolution of Plant Parasitism.</title>
        <authorList>
            <person name="Liu H."/>
        </authorList>
    </citation>
    <scope>NUCLEOTIDE SEQUENCE [LARGE SCALE GENOMIC DNA]</scope>
    <source>
        <strain evidence="5">cv. Yunnan</strain>
        <tissue evidence="4">Vines</tissue>
    </source>
</reference>
<dbReference type="PANTHER" id="PTHR47447">
    <property type="entry name" value="OS03G0856100 PROTEIN"/>
    <property type="match status" value="1"/>
</dbReference>
<name>A0A328DXL9_9ASTE</name>
<evidence type="ECO:0000256" key="3">
    <source>
        <dbReference type="PROSITE-ProRule" id="PRU00708"/>
    </source>
</evidence>
<dbReference type="Gene3D" id="1.25.40.10">
    <property type="entry name" value="Tetratricopeptide repeat domain"/>
    <property type="match status" value="5"/>
</dbReference>
<evidence type="ECO:0008006" key="6">
    <source>
        <dbReference type="Google" id="ProtNLM"/>
    </source>
</evidence>
<organism evidence="4 5">
    <name type="scientific">Cuscuta australis</name>
    <dbReference type="NCBI Taxonomy" id="267555"/>
    <lineage>
        <taxon>Eukaryota</taxon>
        <taxon>Viridiplantae</taxon>
        <taxon>Streptophyta</taxon>
        <taxon>Embryophyta</taxon>
        <taxon>Tracheophyta</taxon>
        <taxon>Spermatophyta</taxon>
        <taxon>Magnoliopsida</taxon>
        <taxon>eudicotyledons</taxon>
        <taxon>Gunneridae</taxon>
        <taxon>Pentapetalae</taxon>
        <taxon>asterids</taxon>
        <taxon>lamiids</taxon>
        <taxon>Solanales</taxon>
        <taxon>Convolvulaceae</taxon>
        <taxon>Cuscuteae</taxon>
        <taxon>Cuscuta</taxon>
        <taxon>Cuscuta subgen. Grammica</taxon>
        <taxon>Cuscuta sect. Cleistogrammica</taxon>
    </lineage>
</organism>
<feature type="repeat" description="PPR" evidence="3">
    <location>
        <begin position="463"/>
        <end position="497"/>
    </location>
</feature>
<dbReference type="PROSITE" id="PS51375">
    <property type="entry name" value="PPR"/>
    <property type="match status" value="6"/>
</dbReference>
<evidence type="ECO:0000256" key="2">
    <source>
        <dbReference type="ARBA" id="ARBA00022737"/>
    </source>
</evidence>
<comment type="caution">
    <text evidence="4">The sequence shown here is derived from an EMBL/GenBank/DDBJ whole genome shotgun (WGS) entry which is preliminary data.</text>
</comment>
<feature type="repeat" description="PPR" evidence="3">
    <location>
        <begin position="289"/>
        <end position="323"/>
    </location>
</feature>
<sequence length="530" mass="59358">MAVMLISRISHSCIQPLASAAIIKYITSATIYTVASNHEDDPFKTHPGYSHLSAIKSKGELLRSFSVTPPILPWPRNLTHKRLISLISQQHDPNLALHIFHHAGKYHRGFSHNYETYHQIIRKLCRARAFTSMETVLAELQQSEISCPEELFVTIIRHYGVASKPKHAIKVFLKIKNFGTERTVKSLNTLLNALVNNKEYDLVHILFKNCRKKLDIVPNLVTCNILLKALCKKRDIDAAISILDEMPAMGIVPNVVSYTTILGGYVLRGDMAGAERMLNETLYKGLFPDATTYTILMDGFVKKGQLMNAIKVMDEMEGNGVKPNYVTYAVMIDALCAGKKPGEAVSLLNDMLENRYLPSETLCCRVIDAMCEAGKIQEACNLWNKLLIKNCTRDDAISSTLIHYLCKDGKLWDAKKWFDRLKTCSTPSALMYNTLIAGMCENGEIFEAGRLWDDMVDKGCAPNAFTYEMLIKGFCKVGNPKEGIRVLQEMIDSGCSPNKTTITALVQALCDSKSEEEKLLRCFSGLLPED</sequence>
<dbReference type="InterPro" id="IPR002885">
    <property type="entry name" value="PPR_rpt"/>
</dbReference>
<feature type="repeat" description="PPR" evidence="3">
    <location>
        <begin position="324"/>
        <end position="358"/>
    </location>
</feature>
<keyword evidence="2" id="KW-0677">Repeat</keyword>
<dbReference type="Pfam" id="PF01535">
    <property type="entry name" value="PPR"/>
    <property type="match status" value="2"/>
</dbReference>
<feature type="repeat" description="PPR" evidence="3">
    <location>
        <begin position="254"/>
        <end position="288"/>
    </location>
</feature>
<protein>
    <recommendedName>
        <fullName evidence="6">Pentacotripeptide-repeat region of PRORP domain-containing protein</fullName>
    </recommendedName>
</protein>
<evidence type="ECO:0000313" key="4">
    <source>
        <dbReference type="EMBL" id="RAL50452.1"/>
    </source>
</evidence>
<dbReference type="PANTHER" id="PTHR47447:SF22">
    <property type="entry name" value="TETRATRICOPEPTIDE-LIKE HELICAL DOMAIN SUPERFAMILY"/>
    <property type="match status" value="1"/>
</dbReference>
<keyword evidence="5" id="KW-1185">Reference proteome</keyword>
<dbReference type="Pfam" id="PF13041">
    <property type="entry name" value="PPR_2"/>
    <property type="match status" value="3"/>
</dbReference>
<dbReference type="InterPro" id="IPR011990">
    <property type="entry name" value="TPR-like_helical_dom_sf"/>
</dbReference>
<accession>A0A328DXL9</accession>
<evidence type="ECO:0000256" key="1">
    <source>
        <dbReference type="ARBA" id="ARBA00007626"/>
    </source>
</evidence>
<dbReference type="Proteomes" id="UP000249390">
    <property type="component" value="Unassembled WGS sequence"/>
</dbReference>
<proteinExistence type="inferred from homology"/>
<gene>
    <name evidence="4" type="ORF">DM860_016919</name>
</gene>
<evidence type="ECO:0000313" key="5">
    <source>
        <dbReference type="Proteomes" id="UP000249390"/>
    </source>
</evidence>
<dbReference type="EMBL" id="NQVE01000060">
    <property type="protein sequence ID" value="RAL50452.1"/>
    <property type="molecule type" value="Genomic_DNA"/>
</dbReference>
<dbReference type="NCBIfam" id="TIGR00756">
    <property type="entry name" value="PPR"/>
    <property type="match status" value="5"/>
</dbReference>
<dbReference type="AlphaFoldDB" id="A0A328DXL9"/>